<evidence type="ECO:0000259" key="5">
    <source>
        <dbReference type="PROSITE" id="PS51635"/>
    </source>
</evidence>
<protein>
    <submittedName>
        <fullName evidence="6">NTE family protein</fullName>
    </submittedName>
</protein>
<evidence type="ECO:0000256" key="1">
    <source>
        <dbReference type="ARBA" id="ARBA00022801"/>
    </source>
</evidence>
<dbReference type="PROSITE" id="PS51635">
    <property type="entry name" value="PNPLA"/>
    <property type="match status" value="1"/>
</dbReference>
<dbReference type="EMBL" id="VIVR01000001">
    <property type="protein sequence ID" value="TWE16432.1"/>
    <property type="molecule type" value="Genomic_DNA"/>
</dbReference>
<feature type="short sequence motif" description="DGA/G" evidence="4">
    <location>
        <begin position="184"/>
        <end position="186"/>
    </location>
</feature>
<dbReference type="PANTHER" id="PTHR14226:SF57">
    <property type="entry name" value="BLR7027 PROTEIN"/>
    <property type="match status" value="1"/>
</dbReference>
<evidence type="ECO:0000313" key="7">
    <source>
        <dbReference type="Proteomes" id="UP000318416"/>
    </source>
</evidence>
<dbReference type="Proteomes" id="UP000318416">
    <property type="component" value="Unassembled WGS sequence"/>
</dbReference>
<dbReference type="PANTHER" id="PTHR14226">
    <property type="entry name" value="NEUROPATHY TARGET ESTERASE/SWISS CHEESE D.MELANOGASTER"/>
    <property type="match status" value="1"/>
</dbReference>
<dbReference type="AlphaFoldDB" id="A0A561ELI7"/>
<gene>
    <name evidence="6" type="ORF">FB465_1414</name>
</gene>
<dbReference type="RefSeq" id="WP_145788546.1">
    <property type="nucleotide sequence ID" value="NZ_BAAABR010000002.1"/>
</dbReference>
<dbReference type="GO" id="GO:0016787">
    <property type="term" value="F:hydrolase activity"/>
    <property type="evidence" value="ECO:0007669"/>
    <property type="project" value="UniProtKB-UniRule"/>
</dbReference>
<dbReference type="InterPro" id="IPR016035">
    <property type="entry name" value="Acyl_Trfase/lysoPLipase"/>
</dbReference>
<dbReference type="SUPFAM" id="SSF52151">
    <property type="entry name" value="FabD/lysophospholipase-like"/>
    <property type="match status" value="1"/>
</dbReference>
<comment type="caution">
    <text evidence="6">The sequence shown here is derived from an EMBL/GenBank/DDBJ whole genome shotgun (WGS) entry which is preliminary data.</text>
</comment>
<proteinExistence type="predicted"/>
<feature type="active site" description="Proton acceptor" evidence="4">
    <location>
        <position position="184"/>
    </location>
</feature>
<keyword evidence="2 4" id="KW-0442">Lipid degradation</keyword>
<dbReference type="Gene3D" id="3.40.1090.10">
    <property type="entry name" value="Cytosolic phospholipase A2 catalytic domain"/>
    <property type="match status" value="2"/>
</dbReference>
<organism evidence="6 7">
    <name type="scientific">Kitasatospora atroaurantiaca</name>
    <dbReference type="NCBI Taxonomy" id="285545"/>
    <lineage>
        <taxon>Bacteria</taxon>
        <taxon>Bacillati</taxon>
        <taxon>Actinomycetota</taxon>
        <taxon>Actinomycetes</taxon>
        <taxon>Kitasatosporales</taxon>
        <taxon>Streptomycetaceae</taxon>
        <taxon>Kitasatospora</taxon>
    </lineage>
</organism>
<evidence type="ECO:0000256" key="2">
    <source>
        <dbReference type="ARBA" id="ARBA00022963"/>
    </source>
</evidence>
<feature type="active site" description="Nucleophile" evidence="4">
    <location>
        <position position="43"/>
    </location>
</feature>
<keyword evidence="1 4" id="KW-0378">Hydrolase</keyword>
<evidence type="ECO:0000256" key="4">
    <source>
        <dbReference type="PROSITE-ProRule" id="PRU01161"/>
    </source>
</evidence>
<keyword evidence="7" id="KW-1185">Reference proteome</keyword>
<dbReference type="OrthoDB" id="2339873at2"/>
<dbReference type="InterPro" id="IPR002641">
    <property type="entry name" value="PNPLA_dom"/>
</dbReference>
<evidence type="ECO:0000256" key="3">
    <source>
        <dbReference type="ARBA" id="ARBA00023098"/>
    </source>
</evidence>
<dbReference type="GO" id="GO:0016042">
    <property type="term" value="P:lipid catabolic process"/>
    <property type="evidence" value="ECO:0007669"/>
    <property type="project" value="UniProtKB-UniRule"/>
</dbReference>
<dbReference type="Pfam" id="PF01734">
    <property type="entry name" value="Patatin"/>
    <property type="match status" value="1"/>
</dbReference>
<keyword evidence="3 4" id="KW-0443">Lipid metabolism</keyword>
<comment type="caution">
    <text evidence="4">Lacks conserved residue(s) required for the propagation of feature annotation.</text>
</comment>
<dbReference type="InterPro" id="IPR050301">
    <property type="entry name" value="NTE"/>
</dbReference>
<accession>A0A561ELI7</accession>
<feature type="short sequence motif" description="GXSXG" evidence="4">
    <location>
        <begin position="41"/>
        <end position="45"/>
    </location>
</feature>
<sequence>MTDRALVLGGGGLVGGAWAIGMLAGLADAGVDLTAADLVIGTSAGSLIGAQLASGRSVEELYEEQLGGPDGGVTVRVTLGQTARFLWAALGSRNPEIAVRRLGRAALGARTVPESDVHEAIGTLLPVRDWPGRPLKVAAVDARTGELTVFDSGSGVSLPLAVAASCAVPLVWPPITLGQRRLVDGGIRSTANADLASGHRRVAIIAPIPKGPGPMPSTARQAAELTRDGAEVALAVPGDAARRAMGRNLLDPARRAAAARAGRAEADAYAATMAAVWND</sequence>
<name>A0A561ELI7_9ACTN</name>
<feature type="domain" description="PNPLA" evidence="5">
    <location>
        <begin position="7"/>
        <end position="197"/>
    </location>
</feature>
<reference evidence="6 7" key="1">
    <citation type="submission" date="2019-06" db="EMBL/GenBank/DDBJ databases">
        <title>Sequencing the genomes of 1000 actinobacteria strains.</title>
        <authorList>
            <person name="Klenk H.-P."/>
        </authorList>
    </citation>
    <scope>NUCLEOTIDE SEQUENCE [LARGE SCALE GENOMIC DNA]</scope>
    <source>
        <strain evidence="6 7">DSM 41649</strain>
    </source>
</reference>
<evidence type="ECO:0000313" key="6">
    <source>
        <dbReference type="EMBL" id="TWE16432.1"/>
    </source>
</evidence>